<evidence type="ECO:0000313" key="5">
    <source>
        <dbReference type="Proteomes" id="UP001221686"/>
    </source>
</evidence>
<reference evidence="4 5" key="1">
    <citation type="submission" date="2022-11" db="EMBL/GenBank/DDBJ databases">
        <title>Minimal conservation of predation-associated metabolite biosynthetic gene clusters underscores biosynthetic potential of Myxococcota including descriptions for ten novel species: Archangium lansinium sp. nov., Myxococcus landrumus sp. nov., Nannocystis bai.</title>
        <authorList>
            <person name="Ahearne A."/>
            <person name="Stevens C."/>
            <person name="Dowd S."/>
        </authorList>
    </citation>
    <scope>NUCLEOTIDE SEQUENCE [LARGE SCALE GENOMIC DNA]</scope>
    <source>
        <strain evidence="4 5">BB15-2</strain>
    </source>
</reference>
<evidence type="ECO:0000256" key="1">
    <source>
        <dbReference type="ARBA" id="ARBA00022553"/>
    </source>
</evidence>
<sequence>MLPILLVEDDDDIREGVADLLRGEGYLVHGVANGEEALAYLHGEDREPCLILLDLMMPVLDGWQVVDRLRHHDRLLALPVVVMSAAHPKAAPAGVAGFVRKPIDLDLLLGLVHRYCGRSPE</sequence>
<dbReference type="RefSeq" id="WP_272092307.1">
    <property type="nucleotide sequence ID" value="NZ_JAQNDL010000005.1"/>
</dbReference>
<evidence type="ECO:0000259" key="3">
    <source>
        <dbReference type="PROSITE" id="PS50110"/>
    </source>
</evidence>
<dbReference type="SUPFAM" id="SSF52172">
    <property type="entry name" value="CheY-like"/>
    <property type="match status" value="1"/>
</dbReference>
<dbReference type="InterPro" id="IPR001789">
    <property type="entry name" value="Sig_transdc_resp-reg_receiver"/>
</dbReference>
<feature type="domain" description="Response regulatory" evidence="3">
    <location>
        <begin position="3"/>
        <end position="116"/>
    </location>
</feature>
<proteinExistence type="predicted"/>
<dbReference type="Proteomes" id="UP001221686">
    <property type="component" value="Unassembled WGS sequence"/>
</dbReference>
<keyword evidence="1 2" id="KW-0597">Phosphoprotein</keyword>
<feature type="modified residue" description="4-aspartylphosphate" evidence="2">
    <location>
        <position position="54"/>
    </location>
</feature>
<dbReference type="Pfam" id="PF00072">
    <property type="entry name" value="Response_reg"/>
    <property type="match status" value="1"/>
</dbReference>
<name>A0ABT5ED07_9BACT</name>
<dbReference type="Gene3D" id="3.40.50.2300">
    <property type="match status" value="1"/>
</dbReference>
<organism evidence="4 5">
    <name type="scientific">Nannocystis bainbridge</name>
    <dbReference type="NCBI Taxonomy" id="2995303"/>
    <lineage>
        <taxon>Bacteria</taxon>
        <taxon>Pseudomonadati</taxon>
        <taxon>Myxococcota</taxon>
        <taxon>Polyangia</taxon>
        <taxon>Nannocystales</taxon>
        <taxon>Nannocystaceae</taxon>
        <taxon>Nannocystis</taxon>
    </lineage>
</organism>
<dbReference type="PANTHER" id="PTHR44591">
    <property type="entry name" value="STRESS RESPONSE REGULATOR PROTEIN 1"/>
    <property type="match status" value="1"/>
</dbReference>
<gene>
    <name evidence="4" type="ORF">POL25_43155</name>
</gene>
<dbReference type="InterPro" id="IPR050595">
    <property type="entry name" value="Bact_response_regulator"/>
</dbReference>
<dbReference type="EMBL" id="JAQNDL010000005">
    <property type="protein sequence ID" value="MDC0723761.1"/>
    <property type="molecule type" value="Genomic_DNA"/>
</dbReference>
<dbReference type="SMART" id="SM00448">
    <property type="entry name" value="REC"/>
    <property type="match status" value="1"/>
</dbReference>
<dbReference type="PROSITE" id="PS50110">
    <property type="entry name" value="RESPONSE_REGULATORY"/>
    <property type="match status" value="1"/>
</dbReference>
<dbReference type="PANTHER" id="PTHR44591:SF3">
    <property type="entry name" value="RESPONSE REGULATORY DOMAIN-CONTAINING PROTEIN"/>
    <property type="match status" value="1"/>
</dbReference>
<keyword evidence="5" id="KW-1185">Reference proteome</keyword>
<evidence type="ECO:0000256" key="2">
    <source>
        <dbReference type="PROSITE-ProRule" id="PRU00169"/>
    </source>
</evidence>
<accession>A0ABT5ED07</accession>
<protein>
    <submittedName>
        <fullName evidence="4">Response regulator</fullName>
    </submittedName>
</protein>
<comment type="caution">
    <text evidence="4">The sequence shown here is derived from an EMBL/GenBank/DDBJ whole genome shotgun (WGS) entry which is preliminary data.</text>
</comment>
<dbReference type="InterPro" id="IPR011006">
    <property type="entry name" value="CheY-like_superfamily"/>
</dbReference>
<evidence type="ECO:0000313" key="4">
    <source>
        <dbReference type="EMBL" id="MDC0723761.1"/>
    </source>
</evidence>